<keyword evidence="1" id="KW-0812">Transmembrane</keyword>
<feature type="transmembrane region" description="Helical" evidence="1">
    <location>
        <begin position="217"/>
        <end position="237"/>
    </location>
</feature>
<feature type="transmembrane region" description="Helical" evidence="1">
    <location>
        <begin position="148"/>
        <end position="167"/>
    </location>
</feature>
<dbReference type="Proteomes" id="UP000680656">
    <property type="component" value="Chromosome"/>
</dbReference>
<proteinExistence type="predicted"/>
<dbReference type="EMBL" id="CP075546">
    <property type="protein sequence ID" value="QVV89203.1"/>
    <property type="molecule type" value="Genomic_DNA"/>
</dbReference>
<dbReference type="KEGG" id="mrtj:KHC33_01315"/>
<feature type="transmembrane region" description="Helical" evidence="1">
    <location>
        <begin position="124"/>
        <end position="142"/>
    </location>
</feature>
<keyword evidence="1" id="KW-0472">Membrane</keyword>
<feature type="transmembrane region" description="Helical" evidence="1">
    <location>
        <begin position="355"/>
        <end position="373"/>
    </location>
</feature>
<sequence length="626" mass="72673">MDILSKYNRNNIIKLIYTIIALIPIIYGFIFIYQYSTNIPMWDQWSSLVPWTLSFFEGDFQIKWIINAQNDSRAPFSFLIMIFFSLLSGLNVEILYLIGYIFYILSFLLIFFEFKKDIKNDLKYLFLFLPIIFYWFNPFYLTRYIYNLGGFTSGIIISLTLSTALILERSRRSNIFFGCSILIAVICSFSGAWGLAIWLLGIIQITLQKTQNKIYKIGLWIICSLCTFYVYYIGLGFREGGRHGTDAYTSYLITLMDYPLQKFLCYMGTIGSQIISNNEIALIFGILLTCIFIGIIKNNRDNLMLDRLSKWYALLVFWGITSLALTLTRSGNIGFLDFGPPDTIFWVPHFRHSPTTFFILVGIYIIGLFYLKNSFENFATIENKNKSIFFERNTLNVFFFGMIFTLLICGSTLNIGQGIDTGNKLERWGDEAQYYLLNYNNIDKKVFNSIPNYFPDNTTIFNKIKLLEKYQLNIFSKNQIEEEMLSLFGLGIDISHFQNNSSLTNYHIDYLNDIKDPIQQKTIIMDNSESTYVILKGWVVDSPNKSLARAVFISVDNEIIVPCLYLRERKDVASYLNNTEYVNSGFWGSVNISQLNEGNHTVKLKIVSQNENEYYQSDLININLKK</sequence>
<feature type="transmembrane region" description="Helical" evidence="1">
    <location>
        <begin position="281"/>
        <end position="299"/>
    </location>
</feature>
<reference evidence="2 3" key="1">
    <citation type="submission" date="2021-05" db="EMBL/GenBank/DDBJ databases">
        <title>A novel Methanospirillum isolate from a pyrite-forming mixed culture.</title>
        <authorList>
            <person name="Bunk B."/>
            <person name="Sproer C."/>
            <person name="Spring S."/>
            <person name="Pester M."/>
        </authorList>
    </citation>
    <scope>NUCLEOTIDE SEQUENCE [LARGE SCALE GENOMIC DNA]</scope>
    <source>
        <strain evidence="2 3">J.3.6.1-F.2.7.3</strain>
    </source>
</reference>
<feature type="transmembrane region" description="Helical" evidence="1">
    <location>
        <begin position="179"/>
        <end position="205"/>
    </location>
</feature>
<keyword evidence="3" id="KW-1185">Reference proteome</keyword>
<evidence type="ECO:0000313" key="3">
    <source>
        <dbReference type="Proteomes" id="UP000680656"/>
    </source>
</evidence>
<accession>A0A8E7EHD4</accession>
<feature type="transmembrane region" description="Helical" evidence="1">
    <location>
        <begin position="311"/>
        <end position="335"/>
    </location>
</feature>
<feature type="transmembrane region" description="Helical" evidence="1">
    <location>
        <begin position="258"/>
        <end position="275"/>
    </location>
</feature>
<gene>
    <name evidence="2" type="ORF">KHC33_01315</name>
</gene>
<feature type="transmembrane region" description="Helical" evidence="1">
    <location>
        <begin position="12"/>
        <end position="35"/>
    </location>
</feature>
<evidence type="ECO:0000256" key="1">
    <source>
        <dbReference type="SAM" id="Phobius"/>
    </source>
</evidence>
<protein>
    <submittedName>
        <fullName evidence="2">Uncharacterized protein</fullName>
    </submittedName>
</protein>
<dbReference type="GeneID" id="65095781"/>
<organism evidence="2 3">
    <name type="scientific">Methanospirillum purgamenti</name>
    <dbReference type="NCBI Taxonomy" id="2834276"/>
    <lineage>
        <taxon>Archaea</taxon>
        <taxon>Methanobacteriati</taxon>
        <taxon>Methanobacteriota</taxon>
        <taxon>Stenosarchaea group</taxon>
        <taxon>Methanomicrobia</taxon>
        <taxon>Methanomicrobiales</taxon>
        <taxon>Methanospirillaceae</taxon>
        <taxon>Methanospirillum</taxon>
    </lineage>
</organism>
<evidence type="ECO:0000313" key="2">
    <source>
        <dbReference type="EMBL" id="QVV89203.1"/>
    </source>
</evidence>
<feature type="transmembrane region" description="Helical" evidence="1">
    <location>
        <begin position="94"/>
        <end position="112"/>
    </location>
</feature>
<feature type="transmembrane region" description="Helical" evidence="1">
    <location>
        <begin position="394"/>
        <end position="413"/>
    </location>
</feature>
<name>A0A8E7EHD4_9EURY</name>
<dbReference type="AlphaFoldDB" id="A0A8E7EHD4"/>
<keyword evidence="1" id="KW-1133">Transmembrane helix</keyword>
<dbReference type="RefSeq" id="WP_214420003.1">
    <property type="nucleotide sequence ID" value="NZ_CP075546.1"/>
</dbReference>